<evidence type="ECO:0000313" key="3">
    <source>
        <dbReference type="Proteomes" id="UP000018144"/>
    </source>
</evidence>
<protein>
    <submittedName>
        <fullName evidence="2">Similar to UPF0643 protein PB2B2.08 acc. no. Q9HDU7</fullName>
    </submittedName>
</protein>
<dbReference type="STRING" id="1076935.U4L8B2"/>
<dbReference type="OrthoDB" id="2140489at2759"/>
<feature type="region of interest" description="Disordered" evidence="1">
    <location>
        <begin position="1"/>
        <end position="29"/>
    </location>
</feature>
<dbReference type="OMA" id="VWRSRED"/>
<name>U4L8B2_PYROM</name>
<proteinExistence type="predicted"/>
<dbReference type="PANTHER" id="PTHR36986">
    <property type="entry name" value="UPF0643 PROTEIN PB2B2.08"/>
    <property type="match status" value="1"/>
</dbReference>
<dbReference type="AlphaFoldDB" id="U4L8B2"/>
<dbReference type="EMBL" id="HF935887">
    <property type="protein sequence ID" value="CCX13657.1"/>
    <property type="molecule type" value="Genomic_DNA"/>
</dbReference>
<evidence type="ECO:0000256" key="1">
    <source>
        <dbReference type="SAM" id="MobiDB-lite"/>
    </source>
</evidence>
<organism evidence="2 3">
    <name type="scientific">Pyronema omphalodes (strain CBS 100304)</name>
    <name type="common">Pyronema confluens</name>
    <dbReference type="NCBI Taxonomy" id="1076935"/>
    <lineage>
        <taxon>Eukaryota</taxon>
        <taxon>Fungi</taxon>
        <taxon>Dikarya</taxon>
        <taxon>Ascomycota</taxon>
        <taxon>Pezizomycotina</taxon>
        <taxon>Pezizomycetes</taxon>
        <taxon>Pezizales</taxon>
        <taxon>Pyronemataceae</taxon>
        <taxon>Pyronema</taxon>
    </lineage>
</organism>
<gene>
    <name evidence="2" type="ORF">PCON_13250</name>
</gene>
<sequence length="212" mass="24275">MTPHKIETTTTVQEISPSPEPEPNSKLENPRYLQASPYTTFPHLLDLETLDLPQRLLAKALTIMAPLSPAYATTSYPLAFNWSQIIERLQYLSLATNYQFPATSFYIIVFRSQIQVTTNREDLGALDKAAHIEAVEGGGLLKYWFGTPDENGRNLATCVWRDRKDAKRGGAGEGHRRAMERVRGLYTEWKVERLRFSVTERAGEWRIEEWTD</sequence>
<evidence type="ECO:0000313" key="2">
    <source>
        <dbReference type="EMBL" id="CCX13657.1"/>
    </source>
</evidence>
<keyword evidence="3" id="KW-1185">Reference proteome</keyword>
<dbReference type="Proteomes" id="UP000018144">
    <property type="component" value="Unassembled WGS sequence"/>
</dbReference>
<dbReference type="PANTHER" id="PTHR36986:SF1">
    <property type="entry name" value="UPF0643 PROTEIN PB2B2.08"/>
    <property type="match status" value="1"/>
</dbReference>
<reference evidence="2 3" key="1">
    <citation type="journal article" date="2013" name="PLoS Genet.">
        <title>The genome and development-dependent transcriptomes of Pyronema confluens: a window into fungal evolution.</title>
        <authorList>
            <person name="Traeger S."/>
            <person name="Altegoer F."/>
            <person name="Freitag M."/>
            <person name="Gabaldon T."/>
            <person name="Kempken F."/>
            <person name="Kumar A."/>
            <person name="Marcet-Houben M."/>
            <person name="Poggeler S."/>
            <person name="Stajich J.E."/>
            <person name="Nowrousian M."/>
        </authorList>
    </citation>
    <scope>NUCLEOTIDE SEQUENCE [LARGE SCALE GENOMIC DNA]</scope>
    <source>
        <strain evidence="3">CBS 100304</strain>
        <tissue evidence="2">Vegetative mycelium</tissue>
    </source>
</reference>
<dbReference type="eggNOG" id="ENOG502S1N8">
    <property type="taxonomic scope" value="Eukaryota"/>
</dbReference>
<accession>U4L8B2</accession>